<accession>A0A0F6MSA3</accession>
<dbReference type="AlphaFoldDB" id="A0A0F6MSA3"/>
<proteinExistence type="predicted"/>
<dbReference type="PATRIC" id="fig|999434.4.peg.362"/>
<comment type="caution">
    <text evidence="2">The sequence shown here is derived from an EMBL/GenBank/DDBJ whole genome shotgun (WGS) entry which is preliminary data.</text>
</comment>
<protein>
    <recommendedName>
        <fullName evidence="1">HicB-like antitoxin of toxin-antitoxin system domain-containing protein</fullName>
    </recommendedName>
</protein>
<dbReference type="InterPro" id="IPR031807">
    <property type="entry name" value="HicB-like"/>
</dbReference>
<dbReference type="RefSeq" id="WP_002690506.1">
    <property type="nucleotide sequence ID" value="NZ_CM001797.1"/>
</dbReference>
<dbReference type="SUPFAM" id="SSF143100">
    <property type="entry name" value="TTHA1013/TTHA0281-like"/>
    <property type="match status" value="1"/>
</dbReference>
<organism evidence="2">
    <name type="scientific">Treponema denticola OTK</name>
    <dbReference type="NCBI Taxonomy" id="999434"/>
    <lineage>
        <taxon>Bacteria</taxon>
        <taxon>Pseudomonadati</taxon>
        <taxon>Spirochaetota</taxon>
        <taxon>Spirochaetia</taxon>
        <taxon>Spirochaetales</taxon>
        <taxon>Treponemataceae</taxon>
        <taxon>Treponema</taxon>
    </lineage>
</organism>
<dbReference type="Proteomes" id="UP000011701">
    <property type="component" value="Chromosome"/>
</dbReference>
<feature type="domain" description="HicB-like antitoxin of toxin-antitoxin system" evidence="1">
    <location>
        <begin position="8"/>
        <end position="106"/>
    </location>
</feature>
<dbReference type="HOGENOM" id="CLU_114047_0_2_12"/>
<evidence type="ECO:0000313" key="2">
    <source>
        <dbReference type="EMBL" id="EMB24266.1"/>
    </source>
</evidence>
<gene>
    <name evidence="2" type="ORF">HMPREF9723_00345</name>
</gene>
<dbReference type="Gene3D" id="3.30.160.250">
    <property type="match status" value="1"/>
</dbReference>
<dbReference type="Pfam" id="PF15919">
    <property type="entry name" value="HicB_lk_antitox"/>
    <property type="match status" value="1"/>
</dbReference>
<reference evidence="2" key="1">
    <citation type="submission" date="2012-01" db="EMBL/GenBank/DDBJ databases">
        <title>The Genome Sequence of Treponema denticola OTK.</title>
        <authorList>
            <consortium name="The Broad Institute Genome Sequencing Platform"/>
            <person name="Earl A."/>
            <person name="Ward D."/>
            <person name="Feldgarden M."/>
            <person name="Gevers D."/>
            <person name="Blanton J.M."/>
            <person name="Fenno C.J."/>
            <person name="Baranova O.V."/>
            <person name="Mathney J."/>
            <person name="Dewhirst F.E."/>
            <person name="Izard J."/>
            <person name="Young S.K."/>
            <person name="Zeng Q."/>
            <person name="Gargeya S."/>
            <person name="Fitzgerald M."/>
            <person name="Haas B."/>
            <person name="Abouelleil A."/>
            <person name="Alvarado L."/>
            <person name="Arachchi H.M."/>
            <person name="Berlin A."/>
            <person name="Chapman S.B."/>
            <person name="Gearin G."/>
            <person name="Goldberg J."/>
            <person name="Griggs A."/>
            <person name="Gujja S."/>
            <person name="Hansen M."/>
            <person name="Heiman D."/>
            <person name="Howarth C."/>
            <person name="Larimer J."/>
            <person name="Lui A."/>
            <person name="MacDonald P.J.P."/>
            <person name="McCowen C."/>
            <person name="Montmayeur A."/>
            <person name="Murphy C."/>
            <person name="Neiman D."/>
            <person name="Pearson M."/>
            <person name="Priest M."/>
            <person name="Roberts A."/>
            <person name="Saif S."/>
            <person name="Shea T."/>
            <person name="Sisk P."/>
            <person name="Stolte C."/>
            <person name="Sykes S."/>
            <person name="Wortman J."/>
            <person name="Nusbaum C."/>
            <person name="Birren B."/>
        </authorList>
    </citation>
    <scope>NUCLEOTIDE SEQUENCE [LARGE SCALE GENOMIC DNA]</scope>
    <source>
        <strain evidence="2">OTK</strain>
    </source>
</reference>
<dbReference type="EMBL" id="AGDY01000003">
    <property type="protein sequence ID" value="EMB24266.1"/>
    <property type="molecule type" value="Genomic_DNA"/>
</dbReference>
<name>A0A0F6MSA3_TREDN</name>
<dbReference type="InterPro" id="IPR035069">
    <property type="entry name" value="TTHA1013/TTHA0281-like"/>
</dbReference>
<sequence length="131" mass="14759">MKYVYTAIFTEEKDKVYARVPDLKGCITTGKDLQDAIKQMEDAMSAWLCVAEDEGFDIPNATPQQKIIHTQNDTLSIIKADTKKYRDMTYSRAVRKNVSLPAWLAEAAETANLNFSQELQNALKAKLQIGL</sequence>
<evidence type="ECO:0000259" key="1">
    <source>
        <dbReference type="Pfam" id="PF15919"/>
    </source>
</evidence>